<sequence length="133" mass="14372">MDVPAGFIPYENQGPFLEAIGPIHIREEGDELILGLRAEERHTNHRGTVQGGLLSTFADFALGRAIEADAADGKDRATVSLTVDFLKPAKPGDWIESRTRVDRVGGTLAFADCSLTVDGREIVRSRAVWVVAG</sequence>
<dbReference type="InterPro" id="IPR039298">
    <property type="entry name" value="ACOT13"/>
</dbReference>
<proteinExistence type="inferred from homology"/>
<name>A0A6J4RKG6_9ACTN</name>
<gene>
    <name evidence="4" type="ORF">AVDCRST_MAG30-458</name>
</gene>
<dbReference type="InterPro" id="IPR003736">
    <property type="entry name" value="PAAI_dom"/>
</dbReference>
<dbReference type="Pfam" id="PF03061">
    <property type="entry name" value="4HBT"/>
    <property type="match status" value="1"/>
</dbReference>
<evidence type="ECO:0000259" key="3">
    <source>
        <dbReference type="Pfam" id="PF03061"/>
    </source>
</evidence>
<comment type="similarity">
    <text evidence="1">Belongs to the thioesterase PaaI family.</text>
</comment>
<organism evidence="4">
    <name type="scientific">uncultured Solirubrobacteraceae bacterium</name>
    <dbReference type="NCBI Taxonomy" id="1162706"/>
    <lineage>
        <taxon>Bacteria</taxon>
        <taxon>Bacillati</taxon>
        <taxon>Actinomycetota</taxon>
        <taxon>Thermoleophilia</taxon>
        <taxon>Solirubrobacterales</taxon>
        <taxon>Solirubrobacteraceae</taxon>
        <taxon>environmental samples</taxon>
    </lineage>
</organism>
<dbReference type="EMBL" id="CADCVS010000077">
    <property type="protein sequence ID" value="CAA9475881.1"/>
    <property type="molecule type" value="Genomic_DNA"/>
</dbReference>
<evidence type="ECO:0000256" key="1">
    <source>
        <dbReference type="ARBA" id="ARBA00008324"/>
    </source>
</evidence>
<dbReference type="InterPro" id="IPR029069">
    <property type="entry name" value="HotDog_dom_sf"/>
</dbReference>
<evidence type="ECO:0000313" key="4">
    <source>
        <dbReference type="EMBL" id="CAA9475881.1"/>
    </source>
</evidence>
<accession>A0A6J4RKG6</accession>
<dbReference type="PANTHER" id="PTHR21660:SF1">
    <property type="entry name" value="ACYL-COENZYME A THIOESTERASE 13"/>
    <property type="match status" value="1"/>
</dbReference>
<protein>
    <recommendedName>
        <fullName evidence="3">Thioesterase domain-containing protein</fullName>
    </recommendedName>
</protein>
<dbReference type="PANTHER" id="PTHR21660">
    <property type="entry name" value="THIOESTERASE SUPERFAMILY MEMBER-RELATED"/>
    <property type="match status" value="1"/>
</dbReference>
<keyword evidence="2" id="KW-0378">Hydrolase</keyword>
<dbReference type="InterPro" id="IPR006683">
    <property type="entry name" value="Thioestr_dom"/>
</dbReference>
<dbReference type="Gene3D" id="3.10.129.10">
    <property type="entry name" value="Hotdog Thioesterase"/>
    <property type="match status" value="1"/>
</dbReference>
<dbReference type="CDD" id="cd03443">
    <property type="entry name" value="PaaI_thioesterase"/>
    <property type="match status" value="1"/>
</dbReference>
<dbReference type="GO" id="GO:0047617">
    <property type="term" value="F:fatty acyl-CoA hydrolase activity"/>
    <property type="evidence" value="ECO:0007669"/>
    <property type="project" value="InterPro"/>
</dbReference>
<feature type="domain" description="Thioesterase" evidence="3">
    <location>
        <begin position="47"/>
        <end position="119"/>
    </location>
</feature>
<dbReference type="NCBIfam" id="TIGR00369">
    <property type="entry name" value="unchar_dom_1"/>
    <property type="match status" value="1"/>
</dbReference>
<dbReference type="AlphaFoldDB" id="A0A6J4RKG6"/>
<dbReference type="SUPFAM" id="SSF54637">
    <property type="entry name" value="Thioesterase/thiol ester dehydrase-isomerase"/>
    <property type="match status" value="1"/>
</dbReference>
<evidence type="ECO:0000256" key="2">
    <source>
        <dbReference type="ARBA" id="ARBA00022801"/>
    </source>
</evidence>
<reference evidence="4" key="1">
    <citation type="submission" date="2020-02" db="EMBL/GenBank/DDBJ databases">
        <authorList>
            <person name="Meier V. D."/>
        </authorList>
    </citation>
    <scope>NUCLEOTIDE SEQUENCE</scope>
    <source>
        <strain evidence="4">AVDCRST_MAG30</strain>
    </source>
</reference>